<feature type="region of interest" description="Disordered" evidence="1">
    <location>
        <begin position="1"/>
        <end position="212"/>
    </location>
</feature>
<name>A0A8B7Z8M4_ACAPL</name>
<keyword evidence="2" id="KW-1185">Reference proteome</keyword>
<feature type="compositionally biased region" description="Acidic residues" evidence="1">
    <location>
        <begin position="38"/>
        <end position="59"/>
    </location>
</feature>
<evidence type="ECO:0000313" key="2">
    <source>
        <dbReference type="Proteomes" id="UP000694845"/>
    </source>
</evidence>
<feature type="compositionally biased region" description="Low complexity" evidence="1">
    <location>
        <begin position="112"/>
        <end position="131"/>
    </location>
</feature>
<dbReference type="KEGG" id="aplc:110985348"/>
<reference evidence="3" key="1">
    <citation type="submission" date="2025-08" db="UniProtKB">
        <authorList>
            <consortium name="RefSeq"/>
        </authorList>
    </citation>
    <scope>IDENTIFICATION</scope>
</reference>
<feature type="compositionally biased region" description="Low complexity" evidence="1">
    <location>
        <begin position="241"/>
        <end position="264"/>
    </location>
</feature>
<feature type="compositionally biased region" description="Basic and acidic residues" evidence="1">
    <location>
        <begin position="196"/>
        <end position="212"/>
    </location>
</feature>
<protein>
    <submittedName>
        <fullName evidence="3">Serine/arginine repetitive matrix protein 2-like</fullName>
    </submittedName>
</protein>
<dbReference type="RefSeq" id="XP_022102008.1">
    <property type="nucleotide sequence ID" value="XM_022246316.1"/>
</dbReference>
<evidence type="ECO:0000313" key="3">
    <source>
        <dbReference type="RefSeq" id="XP_022102008.1"/>
    </source>
</evidence>
<organism evidence="2 3">
    <name type="scientific">Acanthaster planci</name>
    <name type="common">Crown-of-thorns starfish</name>
    <dbReference type="NCBI Taxonomy" id="133434"/>
    <lineage>
        <taxon>Eukaryota</taxon>
        <taxon>Metazoa</taxon>
        <taxon>Echinodermata</taxon>
        <taxon>Eleutherozoa</taxon>
        <taxon>Asterozoa</taxon>
        <taxon>Asteroidea</taxon>
        <taxon>Valvatacea</taxon>
        <taxon>Valvatida</taxon>
        <taxon>Acanthasteridae</taxon>
        <taxon>Acanthaster</taxon>
    </lineage>
</organism>
<dbReference type="Proteomes" id="UP000694845">
    <property type="component" value="Unplaced"/>
</dbReference>
<dbReference type="AlphaFoldDB" id="A0A8B7Z8M4"/>
<evidence type="ECO:0000256" key="1">
    <source>
        <dbReference type="SAM" id="MobiDB-lite"/>
    </source>
</evidence>
<feature type="compositionally biased region" description="Polar residues" evidence="1">
    <location>
        <begin position="1"/>
        <end position="11"/>
    </location>
</feature>
<gene>
    <name evidence="3" type="primary">LOC110985348</name>
</gene>
<feature type="compositionally biased region" description="Basic and acidic residues" evidence="1">
    <location>
        <begin position="271"/>
        <end position="293"/>
    </location>
</feature>
<sequence>MSQGQNASGRSSSDHQEDTTQPIPATEVGDNFHIGDDSQSEDQEIYDADDEELREEEDISSSLRLGDMESSEQESTARKAFEVKMPQPSQFRGGNAAAATAKPADNLQSMLSISPPRRASSSSADSSTSSSLEEGKEVPADEGVSQGDSQGNTDILRETEPSVLPSSSIVDDEDLKDEKTSSSSPHLIIRDQLPSQEERAKQESTVREVRKPAETKIAELLQRGGETVAADAQTAANGLQSMPFSSPPRRSSSSLTDSSSSSSSGEANEITVKRRSQDHQENTNQKIGREIMQKVEATTAQDNRYSG</sequence>
<dbReference type="GeneID" id="110985348"/>
<proteinExistence type="predicted"/>
<feature type="compositionally biased region" description="Polar residues" evidence="1">
    <location>
        <begin position="296"/>
        <end position="307"/>
    </location>
</feature>
<accession>A0A8B7Z8M4</accession>
<feature type="region of interest" description="Disordered" evidence="1">
    <location>
        <begin position="235"/>
        <end position="307"/>
    </location>
</feature>